<keyword evidence="3" id="KW-0808">Transferase</keyword>
<comment type="caution">
    <text evidence="8">The sequence shown here is derived from an EMBL/GenBank/DDBJ whole genome shotgun (WGS) entry which is preliminary data.</text>
</comment>
<organism evidence="8 9">
    <name type="scientific">Calidifontibacillus erzurumensis</name>
    <dbReference type="NCBI Taxonomy" id="2741433"/>
    <lineage>
        <taxon>Bacteria</taxon>
        <taxon>Bacillati</taxon>
        <taxon>Bacillota</taxon>
        <taxon>Bacilli</taxon>
        <taxon>Bacillales</taxon>
        <taxon>Bacillaceae</taxon>
        <taxon>Calidifontibacillus/Schinkia group</taxon>
        <taxon>Calidifontibacillus</taxon>
    </lineage>
</organism>
<dbReference type="PROSITE" id="PS51095">
    <property type="entry name" value="PTS_EIIA_TYPE_3"/>
    <property type="match status" value="1"/>
</dbReference>
<dbReference type="AlphaFoldDB" id="A0A8J8KCQ2"/>
<gene>
    <name evidence="8" type="ORF">HR057_10635</name>
</gene>
<evidence type="ECO:0000256" key="4">
    <source>
        <dbReference type="ARBA" id="ARBA00022683"/>
    </source>
</evidence>
<keyword evidence="2" id="KW-0762">Sugar transport</keyword>
<protein>
    <submittedName>
        <fullName evidence="8">PTS lactose/cellobiose transporter subunit IIA</fullName>
    </submittedName>
</protein>
<keyword evidence="1" id="KW-0813">Transport</keyword>
<name>A0A8J8KCQ2_9BACI</name>
<dbReference type="PANTHER" id="PTHR34382">
    <property type="entry name" value="PTS SYSTEM N,N'-DIACETYLCHITOBIOSE-SPECIFIC EIIA COMPONENT"/>
    <property type="match status" value="1"/>
</dbReference>
<dbReference type="GO" id="GO:0046872">
    <property type="term" value="F:metal ion binding"/>
    <property type="evidence" value="ECO:0007669"/>
    <property type="project" value="UniProtKB-KW"/>
</dbReference>
<evidence type="ECO:0000256" key="2">
    <source>
        <dbReference type="ARBA" id="ARBA00022597"/>
    </source>
</evidence>
<dbReference type="SUPFAM" id="SSF46973">
    <property type="entry name" value="Enzyme IIa from lactose specific PTS, IIa-lac"/>
    <property type="match status" value="1"/>
</dbReference>
<dbReference type="CDD" id="cd00215">
    <property type="entry name" value="PTS_IIA_lac"/>
    <property type="match status" value="1"/>
</dbReference>
<proteinExistence type="predicted"/>
<evidence type="ECO:0000313" key="8">
    <source>
        <dbReference type="EMBL" id="NSL52208.1"/>
    </source>
</evidence>
<evidence type="ECO:0000256" key="7">
    <source>
        <dbReference type="PROSITE-ProRule" id="PRU00418"/>
    </source>
</evidence>
<evidence type="ECO:0000256" key="1">
    <source>
        <dbReference type="ARBA" id="ARBA00022448"/>
    </source>
</evidence>
<accession>A0A8J8KCQ2</accession>
<feature type="binding site" evidence="6">
    <location>
        <position position="76"/>
    </location>
    <ligand>
        <name>Mg(2+)</name>
        <dbReference type="ChEBI" id="CHEBI:18420"/>
        <note>ligand shared between all trimeric partners</note>
    </ligand>
</feature>
<dbReference type="Proteomes" id="UP000625804">
    <property type="component" value="Unassembled WGS sequence"/>
</dbReference>
<evidence type="ECO:0000256" key="6">
    <source>
        <dbReference type="PIRSR" id="PIRSR000699-2"/>
    </source>
</evidence>
<comment type="cofactor">
    <cofactor evidence="6">
        <name>Mg(2+)</name>
        <dbReference type="ChEBI" id="CHEBI:18420"/>
    </cofactor>
    <text evidence="6">Binds 1 Mg(2+) ion per trimer.</text>
</comment>
<feature type="modified residue" description="Phosphohistidine; by HPr" evidence="7">
    <location>
        <position position="73"/>
    </location>
</feature>
<dbReference type="EMBL" id="JABTTE010000013">
    <property type="protein sequence ID" value="NSL52208.1"/>
    <property type="molecule type" value="Genomic_DNA"/>
</dbReference>
<evidence type="ECO:0000256" key="3">
    <source>
        <dbReference type="ARBA" id="ARBA00022679"/>
    </source>
</evidence>
<keyword evidence="6" id="KW-0460">Magnesium</keyword>
<evidence type="ECO:0000256" key="5">
    <source>
        <dbReference type="PIRSR" id="PIRSR000699-1"/>
    </source>
</evidence>
<dbReference type="GO" id="GO:0016740">
    <property type="term" value="F:transferase activity"/>
    <property type="evidence" value="ECO:0007669"/>
    <property type="project" value="UniProtKB-KW"/>
</dbReference>
<dbReference type="InterPro" id="IPR036542">
    <property type="entry name" value="PTS_IIA_lac/cel_sf"/>
</dbReference>
<dbReference type="Gene3D" id="1.20.58.80">
    <property type="entry name" value="Phosphotransferase system, lactose/cellobiose-type IIA subunit"/>
    <property type="match status" value="1"/>
</dbReference>
<feature type="active site" description="Tele-phosphohistidine intermediate" evidence="5">
    <location>
        <position position="73"/>
    </location>
</feature>
<dbReference type="PIRSF" id="PIRSF000699">
    <property type="entry name" value="PTS_IILac_III"/>
    <property type="match status" value="1"/>
</dbReference>
<dbReference type="InterPro" id="IPR003188">
    <property type="entry name" value="PTS_IIA_lac/cel"/>
</dbReference>
<evidence type="ECO:0000313" key="9">
    <source>
        <dbReference type="Proteomes" id="UP000625804"/>
    </source>
</evidence>
<dbReference type="Pfam" id="PF02255">
    <property type="entry name" value="PTS_IIA"/>
    <property type="match status" value="1"/>
</dbReference>
<keyword evidence="6" id="KW-0479">Metal-binding</keyword>
<dbReference type="GO" id="GO:0009401">
    <property type="term" value="P:phosphoenolpyruvate-dependent sugar phosphotransferase system"/>
    <property type="evidence" value="ECO:0007669"/>
    <property type="project" value="UniProtKB-KW"/>
</dbReference>
<sequence length="110" mass="12915">MDFEQVPMQLILHGGNARGLAYEALDKAEEYNFEEADKLLQEANDEFLKGHKYQTQLIREQDKNMTPNFLTIHAQDHLMTAQAELQLIKRLVSNLKKQFELEKRINKLEN</sequence>
<reference evidence="8" key="1">
    <citation type="submission" date="2020-06" db="EMBL/GenBank/DDBJ databases">
        <title>A novel thermopfilic bacterium from Erzurum, Turkey.</title>
        <authorList>
            <person name="Adiguzel A."/>
            <person name="Ay H."/>
            <person name="Baltaci M.O."/>
        </authorList>
    </citation>
    <scope>NUCLEOTIDE SEQUENCE</scope>
    <source>
        <strain evidence="8">P2</strain>
    </source>
</reference>
<dbReference type="PANTHER" id="PTHR34382:SF7">
    <property type="entry name" value="PTS SYSTEM N,N'-DIACETYLCHITOBIOSE-SPECIFIC EIIA COMPONENT"/>
    <property type="match status" value="1"/>
</dbReference>
<keyword evidence="4" id="KW-0598">Phosphotransferase system</keyword>
<keyword evidence="9" id="KW-1185">Reference proteome</keyword>